<dbReference type="Gene3D" id="1.10.357.10">
    <property type="entry name" value="Tetracycline Repressor, domain 2"/>
    <property type="match status" value="1"/>
</dbReference>
<dbReference type="Pfam" id="PF16925">
    <property type="entry name" value="TetR_C_13"/>
    <property type="match status" value="1"/>
</dbReference>
<dbReference type="Pfam" id="PF00440">
    <property type="entry name" value="TetR_N"/>
    <property type="match status" value="1"/>
</dbReference>
<accession>A0A7K0BRH2</accession>
<keyword evidence="2 4" id="KW-0238">DNA-binding</keyword>
<evidence type="ECO:0000256" key="1">
    <source>
        <dbReference type="ARBA" id="ARBA00023015"/>
    </source>
</evidence>
<gene>
    <name evidence="6" type="primary">comR_2</name>
    <name evidence="6" type="ORF">ACRB68_18490</name>
</gene>
<dbReference type="SUPFAM" id="SSF48498">
    <property type="entry name" value="Tetracyclin repressor-like, C-terminal domain"/>
    <property type="match status" value="1"/>
</dbReference>
<dbReference type="EMBL" id="WEGH01000001">
    <property type="protein sequence ID" value="MQY03803.1"/>
    <property type="molecule type" value="Genomic_DNA"/>
</dbReference>
<reference evidence="6 7" key="1">
    <citation type="submission" date="2019-10" db="EMBL/GenBank/DDBJ databases">
        <title>Actinomadura rubteroloni sp. nov. and Actinomadura macrotermitis sp. nov., isolated from the gut of fungus growing-termite Macrotermes natalensis.</title>
        <authorList>
            <person name="Benndorf R."/>
            <person name="Martin K."/>
            <person name="Kuefner M."/>
            <person name="De Beer W."/>
            <person name="Kaster A.-K."/>
            <person name="Vollmers J."/>
            <person name="Poulsen M."/>
            <person name="Beemelmanns C."/>
        </authorList>
    </citation>
    <scope>NUCLEOTIDE SEQUENCE [LARGE SCALE GENOMIC DNA]</scope>
    <source>
        <strain evidence="6 7">RB68</strain>
    </source>
</reference>
<evidence type="ECO:0000256" key="4">
    <source>
        <dbReference type="PROSITE-ProRule" id="PRU00335"/>
    </source>
</evidence>
<evidence type="ECO:0000256" key="3">
    <source>
        <dbReference type="ARBA" id="ARBA00023163"/>
    </source>
</evidence>
<dbReference type="Gene3D" id="1.10.10.60">
    <property type="entry name" value="Homeodomain-like"/>
    <property type="match status" value="1"/>
</dbReference>
<dbReference type="OrthoDB" id="9805134at2"/>
<keyword evidence="3" id="KW-0804">Transcription</keyword>
<organism evidence="6 7">
    <name type="scientific">Actinomadura macrotermitis</name>
    <dbReference type="NCBI Taxonomy" id="2585200"/>
    <lineage>
        <taxon>Bacteria</taxon>
        <taxon>Bacillati</taxon>
        <taxon>Actinomycetota</taxon>
        <taxon>Actinomycetes</taxon>
        <taxon>Streptosporangiales</taxon>
        <taxon>Thermomonosporaceae</taxon>
        <taxon>Actinomadura</taxon>
    </lineage>
</organism>
<protein>
    <submittedName>
        <fullName evidence="6">HTH-type transcriptional repressor ComR</fullName>
    </submittedName>
</protein>
<dbReference type="PANTHER" id="PTHR47506">
    <property type="entry name" value="TRANSCRIPTIONAL REGULATORY PROTEIN"/>
    <property type="match status" value="1"/>
</dbReference>
<dbReference type="PROSITE" id="PS50977">
    <property type="entry name" value="HTH_TETR_2"/>
    <property type="match status" value="1"/>
</dbReference>
<dbReference type="GO" id="GO:0003677">
    <property type="term" value="F:DNA binding"/>
    <property type="evidence" value="ECO:0007669"/>
    <property type="project" value="UniProtKB-UniRule"/>
</dbReference>
<keyword evidence="7" id="KW-1185">Reference proteome</keyword>
<sequence length="190" mass="20801">MARPRKFDETQAVEAAMRAFWAHGYEATSTEELCAATGIGRSSIYNTFKSKHDLFQKALRHYMDAANARTAELFESGLPVQEKVATLFARIVAEEAEDGIGCLVVNTGVELAPRDPEVAEILRRDYRWRLETLRAAFDKGRRDGDIAAERDPVELAHFVIATVSGMRVAARSGAGRPALEAIAAGALHAL</sequence>
<evidence type="ECO:0000256" key="2">
    <source>
        <dbReference type="ARBA" id="ARBA00023125"/>
    </source>
</evidence>
<feature type="domain" description="HTH tetR-type" evidence="5">
    <location>
        <begin position="6"/>
        <end position="66"/>
    </location>
</feature>
<dbReference type="InterPro" id="IPR036271">
    <property type="entry name" value="Tet_transcr_reg_TetR-rel_C_sf"/>
</dbReference>
<dbReference type="PANTHER" id="PTHR47506:SF1">
    <property type="entry name" value="HTH-TYPE TRANSCRIPTIONAL REGULATOR YJDC"/>
    <property type="match status" value="1"/>
</dbReference>
<dbReference type="SUPFAM" id="SSF46689">
    <property type="entry name" value="Homeodomain-like"/>
    <property type="match status" value="1"/>
</dbReference>
<name>A0A7K0BRH2_9ACTN</name>
<keyword evidence="1" id="KW-0805">Transcription regulation</keyword>
<dbReference type="RefSeq" id="WP_153531684.1">
    <property type="nucleotide sequence ID" value="NZ_WEGH01000001.1"/>
</dbReference>
<feature type="DNA-binding region" description="H-T-H motif" evidence="4">
    <location>
        <begin position="29"/>
        <end position="48"/>
    </location>
</feature>
<dbReference type="Proteomes" id="UP000487268">
    <property type="component" value="Unassembled WGS sequence"/>
</dbReference>
<dbReference type="PRINTS" id="PR00455">
    <property type="entry name" value="HTHTETR"/>
</dbReference>
<evidence type="ECO:0000313" key="7">
    <source>
        <dbReference type="Proteomes" id="UP000487268"/>
    </source>
</evidence>
<comment type="caution">
    <text evidence="6">The sequence shown here is derived from an EMBL/GenBank/DDBJ whole genome shotgun (WGS) entry which is preliminary data.</text>
</comment>
<dbReference type="InterPro" id="IPR009057">
    <property type="entry name" value="Homeodomain-like_sf"/>
</dbReference>
<dbReference type="InterPro" id="IPR001647">
    <property type="entry name" value="HTH_TetR"/>
</dbReference>
<evidence type="ECO:0000313" key="6">
    <source>
        <dbReference type="EMBL" id="MQY03803.1"/>
    </source>
</evidence>
<evidence type="ECO:0000259" key="5">
    <source>
        <dbReference type="PROSITE" id="PS50977"/>
    </source>
</evidence>
<dbReference type="InterPro" id="IPR011075">
    <property type="entry name" value="TetR_C"/>
</dbReference>
<proteinExistence type="predicted"/>
<dbReference type="AlphaFoldDB" id="A0A7K0BRH2"/>